<feature type="transmembrane region" description="Helical" evidence="9">
    <location>
        <begin position="232"/>
        <end position="251"/>
    </location>
</feature>
<dbReference type="GO" id="GO:0009969">
    <property type="term" value="P:xyloglucan biosynthetic process"/>
    <property type="evidence" value="ECO:0007669"/>
    <property type="project" value="TreeGrafter"/>
</dbReference>
<evidence type="ECO:0000313" key="11">
    <source>
        <dbReference type="Proteomes" id="UP000326939"/>
    </source>
</evidence>
<name>A0A5N5P2L1_9ROSI</name>
<keyword evidence="3" id="KW-0328">Glycosyltransferase</keyword>
<organism evidence="10 11">
    <name type="scientific">Salix brachista</name>
    <dbReference type="NCBI Taxonomy" id="2182728"/>
    <lineage>
        <taxon>Eukaryota</taxon>
        <taxon>Viridiplantae</taxon>
        <taxon>Streptophyta</taxon>
        <taxon>Embryophyta</taxon>
        <taxon>Tracheophyta</taxon>
        <taxon>Spermatophyta</taxon>
        <taxon>Magnoliopsida</taxon>
        <taxon>eudicotyledons</taxon>
        <taxon>Gunneridae</taxon>
        <taxon>Pentapetalae</taxon>
        <taxon>rosids</taxon>
        <taxon>fabids</taxon>
        <taxon>Malpighiales</taxon>
        <taxon>Salicaceae</taxon>
        <taxon>Saliceae</taxon>
        <taxon>Salix</taxon>
    </lineage>
</organism>
<dbReference type="GO" id="GO:0030677">
    <property type="term" value="C:ribonuclease P complex"/>
    <property type="evidence" value="ECO:0007669"/>
    <property type="project" value="InterPro"/>
</dbReference>
<evidence type="ECO:0000313" key="10">
    <source>
        <dbReference type="EMBL" id="KAB5573041.1"/>
    </source>
</evidence>
<feature type="compositionally biased region" description="Polar residues" evidence="8">
    <location>
        <begin position="329"/>
        <end position="340"/>
    </location>
</feature>
<feature type="compositionally biased region" description="Basic residues" evidence="8">
    <location>
        <begin position="341"/>
        <end position="351"/>
    </location>
</feature>
<feature type="transmembrane region" description="Helical" evidence="9">
    <location>
        <begin position="564"/>
        <end position="585"/>
    </location>
</feature>
<evidence type="ECO:0000256" key="8">
    <source>
        <dbReference type="SAM" id="MobiDB-lite"/>
    </source>
</evidence>
<dbReference type="PANTHER" id="PTHR31889">
    <property type="entry name" value="FUCOSYLTRANSFERASE 2-RELATED"/>
    <property type="match status" value="1"/>
</dbReference>
<dbReference type="Gene3D" id="3.40.50.11350">
    <property type="match status" value="1"/>
</dbReference>
<evidence type="ECO:0000256" key="4">
    <source>
        <dbReference type="ARBA" id="ARBA00022679"/>
    </source>
</evidence>
<dbReference type="GO" id="GO:0071555">
    <property type="term" value="P:cell wall organization"/>
    <property type="evidence" value="ECO:0007669"/>
    <property type="project" value="UniProtKB-KW"/>
</dbReference>
<dbReference type="SUPFAM" id="SSF101744">
    <property type="entry name" value="Rof/RNase P subunit-like"/>
    <property type="match status" value="1"/>
</dbReference>
<dbReference type="InterPro" id="IPR036980">
    <property type="entry name" value="RNase_P/MRP_Rpp29_sf"/>
</dbReference>
<keyword evidence="9" id="KW-0812">Transmembrane</keyword>
<dbReference type="GO" id="GO:0016020">
    <property type="term" value="C:membrane"/>
    <property type="evidence" value="ECO:0007669"/>
    <property type="project" value="InterPro"/>
</dbReference>
<keyword evidence="11" id="KW-1185">Reference proteome</keyword>
<dbReference type="Pfam" id="PF03254">
    <property type="entry name" value="XG_FTase"/>
    <property type="match status" value="1"/>
</dbReference>
<evidence type="ECO:0000256" key="9">
    <source>
        <dbReference type="SAM" id="Phobius"/>
    </source>
</evidence>
<dbReference type="GO" id="GO:0008107">
    <property type="term" value="F:galactoside 2-alpha-L-fucosyltransferase activity"/>
    <property type="evidence" value="ECO:0007669"/>
    <property type="project" value="InterPro"/>
</dbReference>
<dbReference type="InterPro" id="IPR004938">
    <property type="entry name" value="XG_FTase"/>
</dbReference>
<keyword evidence="9" id="KW-1133">Transmembrane helix</keyword>
<dbReference type="FunFam" id="3.40.50.11340:FF:000005">
    <property type="entry name" value="Galactoside 2-alpha-L-fucosyltransferase"/>
    <property type="match status" value="1"/>
</dbReference>
<dbReference type="GO" id="GO:0001682">
    <property type="term" value="P:tRNA 5'-leader removal"/>
    <property type="evidence" value="ECO:0007669"/>
    <property type="project" value="InterPro"/>
</dbReference>
<keyword evidence="7" id="KW-0961">Cell wall biogenesis/degradation</keyword>
<dbReference type="Pfam" id="PF01868">
    <property type="entry name" value="RNase_P-MRP_p29"/>
    <property type="match status" value="1"/>
</dbReference>
<dbReference type="Gene3D" id="3.40.50.11340">
    <property type="match status" value="1"/>
</dbReference>
<dbReference type="InterPro" id="IPR023534">
    <property type="entry name" value="Rof/RNase_P-like"/>
</dbReference>
<feature type="compositionally biased region" description="Polar residues" evidence="8">
    <location>
        <begin position="666"/>
        <end position="692"/>
    </location>
</feature>
<evidence type="ECO:0000256" key="6">
    <source>
        <dbReference type="ARBA" id="ARBA00023180"/>
    </source>
</evidence>
<dbReference type="Gene3D" id="2.30.30.210">
    <property type="entry name" value="Ribonuclease P/MRP, subunit p29"/>
    <property type="match status" value="1"/>
</dbReference>
<feature type="compositionally biased region" description="Polar residues" evidence="8">
    <location>
        <begin position="712"/>
        <end position="727"/>
    </location>
</feature>
<comment type="similarity">
    <text evidence="2">Belongs to the glycosyltransferase 37 family.</text>
</comment>
<evidence type="ECO:0000256" key="1">
    <source>
        <dbReference type="ARBA" id="ARBA00004555"/>
    </source>
</evidence>
<evidence type="ECO:0000256" key="5">
    <source>
        <dbReference type="ARBA" id="ARBA00023034"/>
    </source>
</evidence>
<protein>
    <submittedName>
        <fullName evidence="10">Uncharacterized protein</fullName>
    </submittedName>
</protein>
<dbReference type="EMBL" id="VDCV01000001">
    <property type="protein sequence ID" value="KAB5573041.1"/>
    <property type="molecule type" value="Genomic_DNA"/>
</dbReference>
<dbReference type="PANTHER" id="PTHR31889:SF52">
    <property type="entry name" value="FUCOSYLTRANSFERASE"/>
    <property type="match status" value="1"/>
</dbReference>
<keyword evidence="5" id="KW-0333">Golgi apparatus</keyword>
<feature type="region of interest" description="Disordered" evidence="8">
    <location>
        <begin position="609"/>
        <end position="758"/>
    </location>
</feature>
<feature type="region of interest" description="Disordered" evidence="8">
    <location>
        <begin position="329"/>
        <end position="351"/>
    </location>
</feature>
<dbReference type="AlphaFoldDB" id="A0A5N5P2L1"/>
<comment type="caution">
    <text evidence="10">The sequence shown here is derived from an EMBL/GenBank/DDBJ whole genome shotgun (WGS) entry which is preliminary data.</text>
</comment>
<keyword evidence="4" id="KW-0808">Transferase</keyword>
<evidence type="ECO:0000256" key="7">
    <source>
        <dbReference type="ARBA" id="ARBA00023316"/>
    </source>
</evidence>
<dbReference type="InterPro" id="IPR002730">
    <property type="entry name" value="Rpp29/RNP1"/>
</dbReference>
<keyword evidence="6" id="KW-0325">Glycoprotein</keyword>
<dbReference type="GO" id="GO:0005794">
    <property type="term" value="C:Golgi apparatus"/>
    <property type="evidence" value="ECO:0007669"/>
    <property type="project" value="UniProtKB-SubCell"/>
</dbReference>
<dbReference type="GO" id="GO:0003723">
    <property type="term" value="F:RNA binding"/>
    <property type="evidence" value="ECO:0007669"/>
    <property type="project" value="InterPro"/>
</dbReference>
<comment type="subcellular location">
    <subcellularLocation>
        <location evidence="1">Golgi apparatus</location>
    </subcellularLocation>
</comment>
<evidence type="ECO:0000256" key="2">
    <source>
        <dbReference type="ARBA" id="ARBA00010481"/>
    </source>
</evidence>
<gene>
    <name evidence="10" type="ORF">DKX38_000235</name>
</gene>
<dbReference type="Proteomes" id="UP000326939">
    <property type="component" value="Chromosome 1"/>
</dbReference>
<feature type="region of interest" description="Disordered" evidence="8">
    <location>
        <begin position="189"/>
        <end position="228"/>
    </location>
</feature>
<sequence>MTNALHSSLTLSMPSCFGFRAHKSVSIIGYDRAKRAIIYNVHVQEMIPAVNLPAWIFPSGILVLRTSLQHLGLLESLQNERLKKTQQGKLVKVPFFDGFFYSSLHRREDETKEGQAGGKHIHFANSLSLRHAATLSLRGAVGRCRGEKRERREETQMRRDIDVMATDQRKRTMDALERRFAVAKAELVQQQQKKHKVTHHEGHRKENNNAASTSLHRADAPKTPSSSFSKKVGASFLFVCLFVGSLFFFGYTPSQDPDENGLAYSQLPQAVHENLLTTGVKFESKKGSVVDKILHDLFQHGDASQKYMQGSRNIKIDNWILLDNYVPSKSTGSQTTASRSNSKHSRRHMSMKQHKKLGTFNLPQDLQKFDVYKPMHEIWKDYMMQLLKKTGQNELPKCLLSADLHGAAILVADCKIKSFTGISGIMIRETAETFGIITQDNKLKGDLFISPHLNLVYLTLLCPKSCPFLYFKLIAGRSQCSGTNCLQETQACELHICSLHLSSITHSGLKFFGDAYSEWGGCAQCEDKRMESNSLLGLLVKLRQEIMGNLEVEKDRLGFDSKRYTTLLFVCSIALPVSLMIIIMYQNQLFDLTGGLAKAAKSRNVTALNVDSKNDSSPPAIIPDGRLHNGNLPPGFGNGTSSENNSSRHTNGTDKQLNGAMATGFWNESGSRNDSSGNDTSSKNNSLPNTSGPDEKQLNGTLAPGFRKESGSRNYSENDSLLNTSRPNVKHRNETLAPGFQKESGSRNDPSQSNIMPGDKFLDGLLAPGFDERSCSSRYQSFLFRKTSLHKPSSHLLSKLRRYEDIHKRCGPHSKSYHKALKGLRSSHASRGGCKYVVWIPTNGLGNRMLSMAATFLYALLTNRVLLVKHGADMANLFCEPFPNTSWLLPNDFPLGNHFGSSKHRYAHSFGRMINKSITNTSMEPPESYLDLNLGLGGYDQLAFCDESQALLQQIPWLILLSDQYFVPSLYMIPSFNQEIRKLFPEKETVFYHLGHYLFHPSNQVWGLITRFYQAYLAKADERIGLQIRVYHDKTTPYQTVMDQILDCVLKEKLLPEVADTQESTPPPSRNQTSKAILITSLYSEYYENMKNMYWTKPTVTGEVISVYQPSHEEYQHFGDDMHNMKAWADIYLLSLCDVLVTSTWSTFGYVAHGLAGLKPWIWQMPRNKNPACQRAMSMEPCCHFPLAYDCKTRIEVSAATLLPNTMHCEDRKNGLKLVDEHGEPLL</sequence>
<dbReference type="GO" id="GO:0042546">
    <property type="term" value="P:cell wall biogenesis"/>
    <property type="evidence" value="ECO:0007669"/>
    <property type="project" value="InterPro"/>
</dbReference>
<evidence type="ECO:0000256" key="3">
    <source>
        <dbReference type="ARBA" id="ARBA00022676"/>
    </source>
</evidence>
<keyword evidence="9" id="KW-0472">Membrane</keyword>
<feature type="compositionally biased region" description="Polar residues" evidence="8">
    <location>
        <begin position="639"/>
        <end position="656"/>
    </location>
</feature>
<proteinExistence type="inferred from homology"/>
<reference evidence="11" key="1">
    <citation type="journal article" date="2019" name="Gigascience">
        <title>De novo genome assembly of the endangered Acer yangbiense, a plant species with extremely small populations endemic to Yunnan Province, China.</title>
        <authorList>
            <person name="Yang J."/>
            <person name="Wariss H.M."/>
            <person name="Tao L."/>
            <person name="Zhang R."/>
            <person name="Yun Q."/>
            <person name="Hollingsworth P."/>
            <person name="Dao Z."/>
            <person name="Luo G."/>
            <person name="Guo H."/>
            <person name="Ma Y."/>
            <person name="Sun W."/>
        </authorList>
    </citation>
    <scope>NUCLEOTIDE SEQUENCE [LARGE SCALE GENOMIC DNA]</scope>
    <source>
        <strain evidence="11">cv. br00</strain>
    </source>
</reference>
<accession>A0A5N5P2L1</accession>